<protein>
    <submittedName>
        <fullName evidence="1">Uncharacterized protein</fullName>
    </submittedName>
</protein>
<dbReference type="EMBL" id="JBBDGN010000005">
    <property type="protein sequence ID" value="MEJ1091505.1"/>
    <property type="molecule type" value="Genomic_DNA"/>
</dbReference>
<keyword evidence="2" id="KW-1185">Reference proteome</keyword>
<evidence type="ECO:0000313" key="1">
    <source>
        <dbReference type="EMBL" id="MEJ1091505.1"/>
    </source>
</evidence>
<proteinExistence type="predicted"/>
<sequence length="108" mass="11886">MPHPDDASRLLQLAHEAHARGDALLHLQLDIAQLTGQTSTWGSADNRMMRDDHVGYFLSEVEKIGWRLEHTGYAFVQSGATTSARIFGTGEGQVMHGGVDGYFTFRAV</sequence>
<dbReference type="Proteomes" id="UP001366085">
    <property type="component" value="Unassembled WGS sequence"/>
</dbReference>
<gene>
    <name evidence="1" type="ORF">WDU93_07320</name>
</gene>
<comment type="caution">
    <text evidence="1">The sequence shown here is derived from an EMBL/GenBank/DDBJ whole genome shotgun (WGS) entry which is preliminary data.</text>
</comment>
<reference evidence="1 2" key="1">
    <citation type="submission" date="2024-02" db="EMBL/GenBank/DDBJ databases">
        <authorList>
            <person name="Saticioglu I.B."/>
        </authorList>
    </citation>
    <scope>NUCLEOTIDE SEQUENCE [LARGE SCALE GENOMIC DNA]</scope>
    <source>
        <strain evidence="1 2">Mu-43</strain>
    </source>
</reference>
<name>A0ABU8LJJ9_9MICO</name>
<dbReference type="RefSeq" id="WP_337319092.1">
    <property type="nucleotide sequence ID" value="NZ_JBBDGN010000005.1"/>
</dbReference>
<organism evidence="1 2">
    <name type="scientific">Microbacterium istanbulense</name>
    <dbReference type="NCBI Taxonomy" id="3122049"/>
    <lineage>
        <taxon>Bacteria</taxon>
        <taxon>Bacillati</taxon>
        <taxon>Actinomycetota</taxon>
        <taxon>Actinomycetes</taxon>
        <taxon>Micrococcales</taxon>
        <taxon>Microbacteriaceae</taxon>
        <taxon>Microbacterium</taxon>
    </lineage>
</organism>
<accession>A0ABU8LJJ9</accession>
<evidence type="ECO:0000313" key="2">
    <source>
        <dbReference type="Proteomes" id="UP001366085"/>
    </source>
</evidence>